<keyword evidence="3" id="KW-1185">Reference proteome</keyword>
<name>A0ABV9N659_9FLAO</name>
<dbReference type="GO" id="GO:0016787">
    <property type="term" value="F:hydrolase activity"/>
    <property type="evidence" value="ECO:0007669"/>
    <property type="project" value="UniProtKB-KW"/>
</dbReference>
<evidence type="ECO:0000313" key="2">
    <source>
        <dbReference type="EMBL" id="MFC4722468.1"/>
    </source>
</evidence>
<dbReference type="Gene3D" id="3.40.50.1820">
    <property type="entry name" value="alpha/beta hydrolase"/>
    <property type="match status" value="1"/>
</dbReference>
<keyword evidence="2" id="KW-0378">Hydrolase</keyword>
<dbReference type="InterPro" id="IPR001375">
    <property type="entry name" value="Peptidase_S9_cat"/>
</dbReference>
<dbReference type="Pfam" id="PF00326">
    <property type="entry name" value="Peptidase_S9"/>
    <property type="match status" value="1"/>
</dbReference>
<gene>
    <name evidence="2" type="ORF">ACFO5O_09045</name>
</gene>
<dbReference type="SUPFAM" id="SSF53474">
    <property type="entry name" value="alpha/beta-Hydrolases"/>
    <property type="match status" value="1"/>
</dbReference>
<dbReference type="InterPro" id="IPR029058">
    <property type="entry name" value="AB_hydrolase_fold"/>
</dbReference>
<organism evidence="2 3">
    <name type="scientific">Geojedonia litorea</name>
    <dbReference type="NCBI Taxonomy" id="1268269"/>
    <lineage>
        <taxon>Bacteria</taxon>
        <taxon>Pseudomonadati</taxon>
        <taxon>Bacteroidota</taxon>
        <taxon>Flavobacteriia</taxon>
        <taxon>Flavobacteriales</taxon>
        <taxon>Flavobacteriaceae</taxon>
        <taxon>Geojedonia</taxon>
    </lineage>
</organism>
<evidence type="ECO:0000313" key="3">
    <source>
        <dbReference type="Proteomes" id="UP001595953"/>
    </source>
</evidence>
<dbReference type="EC" id="3.4.-.-" evidence="2"/>
<sequence>MFFNLSYYSNEKQIDSLVSPTFLVHAIDDKSVPVENSITYFHELRNKNVKAEIHLYQKGGHGFGLGENESSPMWAQQCTQWLKLNHFID</sequence>
<dbReference type="Proteomes" id="UP001595953">
    <property type="component" value="Unassembled WGS sequence"/>
</dbReference>
<comment type="caution">
    <text evidence="2">The sequence shown here is derived from an EMBL/GenBank/DDBJ whole genome shotgun (WGS) entry which is preliminary data.</text>
</comment>
<feature type="domain" description="Peptidase S9 prolyl oligopeptidase catalytic" evidence="1">
    <location>
        <begin position="6"/>
        <end position="83"/>
    </location>
</feature>
<dbReference type="RefSeq" id="WP_387965101.1">
    <property type="nucleotide sequence ID" value="NZ_JBHSGP010000014.1"/>
</dbReference>
<protein>
    <submittedName>
        <fullName evidence="2">Alpha/beta hydrolase family protein</fullName>
        <ecNumber evidence="2">3.4.-.-</ecNumber>
    </submittedName>
</protein>
<evidence type="ECO:0000259" key="1">
    <source>
        <dbReference type="Pfam" id="PF00326"/>
    </source>
</evidence>
<accession>A0ABV9N659</accession>
<proteinExistence type="predicted"/>
<dbReference type="EMBL" id="JBHSGP010000014">
    <property type="protein sequence ID" value="MFC4722468.1"/>
    <property type="molecule type" value="Genomic_DNA"/>
</dbReference>
<reference evidence="3" key="1">
    <citation type="journal article" date="2019" name="Int. J. Syst. Evol. Microbiol.">
        <title>The Global Catalogue of Microorganisms (GCM) 10K type strain sequencing project: providing services to taxonomists for standard genome sequencing and annotation.</title>
        <authorList>
            <consortium name="The Broad Institute Genomics Platform"/>
            <consortium name="The Broad Institute Genome Sequencing Center for Infectious Disease"/>
            <person name="Wu L."/>
            <person name="Ma J."/>
        </authorList>
    </citation>
    <scope>NUCLEOTIDE SEQUENCE [LARGE SCALE GENOMIC DNA]</scope>
    <source>
        <strain evidence="3">CCUG 63682</strain>
    </source>
</reference>